<gene>
    <name evidence="2" type="ORF">LCGC14_2983380</name>
</gene>
<protein>
    <submittedName>
        <fullName evidence="2">Uncharacterized protein</fullName>
    </submittedName>
</protein>
<sequence length="81" mass="8940">MPKTLPILNPHLVFKEDDMPTNKRKPGRPKGSRNISGGTRANTVTGLLSKAHKHEQIAKLAHEQARKLHESQGQQLKQSGA</sequence>
<proteinExistence type="predicted"/>
<organism evidence="2">
    <name type="scientific">marine sediment metagenome</name>
    <dbReference type="NCBI Taxonomy" id="412755"/>
    <lineage>
        <taxon>unclassified sequences</taxon>
        <taxon>metagenomes</taxon>
        <taxon>ecological metagenomes</taxon>
    </lineage>
</organism>
<accession>A0A0F8ZDF5</accession>
<feature type="compositionally biased region" description="Basic residues" evidence="1">
    <location>
        <begin position="22"/>
        <end position="31"/>
    </location>
</feature>
<reference evidence="2" key="1">
    <citation type="journal article" date="2015" name="Nature">
        <title>Complex archaea that bridge the gap between prokaryotes and eukaryotes.</title>
        <authorList>
            <person name="Spang A."/>
            <person name="Saw J.H."/>
            <person name="Jorgensen S.L."/>
            <person name="Zaremba-Niedzwiedzka K."/>
            <person name="Martijn J."/>
            <person name="Lind A.E."/>
            <person name="van Eijk R."/>
            <person name="Schleper C."/>
            <person name="Guy L."/>
            <person name="Ettema T.J."/>
        </authorList>
    </citation>
    <scope>NUCLEOTIDE SEQUENCE</scope>
</reference>
<feature type="region of interest" description="Disordered" evidence="1">
    <location>
        <begin position="1"/>
        <end position="41"/>
    </location>
</feature>
<dbReference type="AlphaFoldDB" id="A0A0F8ZDF5"/>
<comment type="caution">
    <text evidence="2">The sequence shown here is derived from an EMBL/GenBank/DDBJ whole genome shotgun (WGS) entry which is preliminary data.</text>
</comment>
<dbReference type="EMBL" id="LAZR01060989">
    <property type="protein sequence ID" value="KKK64519.1"/>
    <property type="molecule type" value="Genomic_DNA"/>
</dbReference>
<evidence type="ECO:0000256" key="1">
    <source>
        <dbReference type="SAM" id="MobiDB-lite"/>
    </source>
</evidence>
<evidence type="ECO:0000313" key="2">
    <source>
        <dbReference type="EMBL" id="KKK64519.1"/>
    </source>
</evidence>
<name>A0A0F8ZDF5_9ZZZZ</name>